<reference evidence="3 4" key="1">
    <citation type="submission" date="2024-04" db="EMBL/GenBank/DDBJ databases">
        <title>Polymorphospora sp. isolated from Baiyangdian Lake in Xiong'an New Area.</title>
        <authorList>
            <person name="Zhang X."/>
            <person name="Liu J."/>
        </authorList>
    </citation>
    <scope>NUCLEOTIDE SEQUENCE [LARGE SCALE GENOMIC DNA]</scope>
    <source>
        <strain evidence="3 4">2-325</strain>
    </source>
</reference>
<dbReference type="Pfam" id="PF10756">
    <property type="entry name" value="bPH_6"/>
    <property type="match status" value="1"/>
</dbReference>
<evidence type="ECO:0000256" key="1">
    <source>
        <dbReference type="SAM" id="Phobius"/>
    </source>
</evidence>
<proteinExistence type="predicted"/>
<keyword evidence="1" id="KW-0472">Membrane</keyword>
<keyword evidence="1" id="KW-1133">Transmembrane helix</keyword>
<gene>
    <name evidence="3" type="ORF">AAFH96_12800</name>
</gene>
<name>A0ABV5CSH2_9ACTN</name>
<dbReference type="EMBL" id="JBCGDC010000029">
    <property type="protein sequence ID" value="MFB6393976.1"/>
    <property type="molecule type" value="Genomic_DNA"/>
</dbReference>
<dbReference type="Proteomes" id="UP001582793">
    <property type="component" value="Unassembled WGS sequence"/>
</dbReference>
<feature type="transmembrane region" description="Helical" evidence="1">
    <location>
        <begin position="40"/>
        <end position="57"/>
    </location>
</feature>
<keyword evidence="4" id="KW-1185">Reference proteome</keyword>
<comment type="caution">
    <text evidence="3">The sequence shown here is derived from an EMBL/GenBank/DDBJ whole genome shotgun (WGS) entry which is preliminary data.</text>
</comment>
<evidence type="ECO:0000313" key="3">
    <source>
        <dbReference type="EMBL" id="MFB6393976.1"/>
    </source>
</evidence>
<evidence type="ECO:0000313" key="4">
    <source>
        <dbReference type="Proteomes" id="UP001582793"/>
    </source>
</evidence>
<protein>
    <submittedName>
        <fullName evidence="3">PH domain-containing protein</fullName>
    </submittedName>
</protein>
<sequence>MGDVGAVTSWRVARSMPLLKIVSAAALLLIGYGLAGGDPVTLGLAVLVAVVLLGWAVRDIVVPVRLAVDEDGVTVVTGYARRRHLPWDRIERITVDTRPRLGLRTETLEIDAGDSLHLLGAYDLGAAPADVAATLQAARRVAAGDPPG</sequence>
<dbReference type="RefSeq" id="WP_364213475.1">
    <property type="nucleotide sequence ID" value="NZ_JBCGDC010000029.1"/>
</dbReference>
<evidence type="ECO:0000259" key="2">
    <source>
        <dbReference type="Pfam" id="PF10756"/>
    </source>
</evidence>
<dbReference type="InterPro" id="IPR019692">
    <property type="entry name" value="CFP-6_PH"/>
</dbReference>
<keyword evidence="1" id="KW-0812">Transmembrane</keyword>
<organism evidence="3 4">
    <name type="scientific">Polymorphospora lycopeni</name>
    <dbReference type="NCBI Taxonomy" id="3140240"/>
    <lineage>
        <taxon>Bacteria</taxon>
        <taxon>Bacillati</taxon>
        <taxon>Actinomycetota</taxon>
        <taxon>Actinomycetes</taxon>
        <taxon>Micromonosporales</taxon>
        <taxon>Micromonosporaceae</taxon>
        <taxon>Polymorphospora</taxon>
    </lineage>
</organism>
<feature type="transmembrane region" description="Helical" evidence="1">
    <location>
        <begin position="18"/>
        <end position="34"/>
    </location>
</feature>
<feature type="domain" description="Low molecular weight protein antigen 6 PH" evidence="2">
    <location>
        <begin position="64"/>
        <end position="140"/>
    </location>
</feature>
<accession>A0ABV5CSH2</accession>